<dbReference type="PANTHER" id="PTHR43133:SF46">
    <property type="entry name" value="RNA POLYMERASE SIGMA-70 FACTOR ECF SUBFAMILY"/>
    <property type="match status" value="1"/>
</dbReference>
<dbReference type="NCBIfam" id="TIGR02937">
    <property type="entry name" value="sigma70-ECF"/>
    <property type="match status" value="1"/>
</dbReference>
<evidence type="ECO:0000313" key="7">
    <source>
        <dbReference type="EMBL" id="GAA4441344.1"/>
    </source>
</evidence>
<comment type="similarity">
    <text evidence="1">Belongs to the sigma-70 factor family. ECF subfamily.</text>
</comment>
<keyword evidence="8" id="KW-1185">Reference proteome</keyword>
<evidence type="ECO:0000256" key="4">
    <source>
        <dbReference type="ARBA" id="ARBA00023163"/>
    </source>
</evidence>
<feature type="domain" description="RNA polymerase sigma factor 70 region 4 type 2" evidence="6">
    <location>
        <begin position="120"/>
        <end position="165"/>
    </location>
</feature>
<name>A0ABP8M1R1_9BACT</name>
<dbReference type="Proteomes" id="UP001501508">
    <property type="component" value="Unassembled WGS sequence"/>
</dbReference>
<keyword evidence="2" id="KW-0805">Transcription regulation</keyword>
<evidence type="ECO:0000259" key="6">
    <source>
        <dbReference type="Pfam" id="PF08281"/>
    </source>
</evidence>
<evidence type="ECO:0000256" key="1">
    <source>
        <dbReference type="ARBA" id="ARBA00010641"/>
    </source>
</evidence>
<gene>
    <name evidence="7" type="ORF">GCM10023091_26480</name>
</gene>
<evidence type="ECO:0000256" key="2">
    <source>
        <dbReference type="ARBA" id="ARBA00023015"/>
    </source>
</evidence>
<dbReference type="InterPro" id="IPR007627">
    <property type="entry name" value="RNA_pol_sigma70_r2"/>
</dbReference>
<dbReference type="Gene3D" id="1.10.10.10">
    <property type="entry name" value="Winged helix-like DNA-binding domain superfamily/Winged helix DNA-binding domain"/>
    <property type="match status" value="1"/>
</dbReference>
<dbReference type="InterPro" id="IPR036388">
    <property type="entry name" value="WH-like_DNA-bd_sf"/>
</dbReference>
<dbReference type="SUPFAM" id="SSF88946">
    <property type="entry name" value="Sigma2 domain of RNA polymerase sigma factors"/>
    <property type="match status" value="1"/>
</dbReference>
<protein>
    <submittedName>
        <fullName evidence="7">RNA polymerase sigma-70 factor</fullName>
    </submittedName>
</protein>
<dbReference type="Pfam" id="PF08281">
    <property type="entry name" value="Sigma70_r4_2"/>
    <property type="match status" value="1"/>
</dbReference>
<feature type="domain" description="RNA polymerase sigma-70 region 2" evidence="5">
    <location>
        <begin position="30"/>
        <end position="84"/>
    </location>
</feature>
<dbReference type="Pfam" id="PF04542">
    <property type="entry name" value="Sigma70_r2"/>
    <property type="match status" value="1"/>
</dbReference>
<dbReference type="SUPFAM" id="SSF88659">
    <property type="entry name" value="Sigma3 and sigma4 domains of RNA polymerase sigma factors"/>
    <property type="match status" value="1"/>
</dbReference>
<reference evidence="8" key="1">
    <citation type="journal article" date="2019" name="Int. J. Syst. Evol. Microbiol.">
        <title>The Global Catalogue of Microorganisms (GCM) 10K type strain sequencing project: providing services to taxonomists for standard genome sequencing and annotation.</title>
        <authorList>
            <consortium name="The Broad Institute Genomics Platform"/>
            <consortium name="The Broad Institute Genome Sequencing Center for Infectious Disease"/>
            <person name="Wu L."/>
            <person name="Ma J."/>
        </authorList>
    </citation>
    <scope>NUCLEOTIDE SEQUENCE [LARGE SCALE GENOMIC DNA]</scope>
    <source>
        <strain evidence="8">JCM 31920</strain>
    </source>
</reference>
<evidence type="ECO:0000259" key="5">
    <source>
        <dbReference type="Pfam" id="PF04542"/>
    </source>
</evidence>
<dbReference type="PANTHER" id="PTHR43133">
    <property type="entry name" value="RNA POLYMERASE ECF-TYPE SIGMA FACTO"/>
    <property type="match status" value="1"/>
</dbReference>
<dbReference type="Gene3D" id="1.10.1740.10">
    <property type="match status" value="1"/>
</dbReference>
<dbReference type="EMBL" id="BAABEY010000025">
    <property type="protein sequence ID" value="GAA4441344.1"/>
    <property type="molecule type" value="Genomic_DNA"/>
</dbReference>
<comment type="caution">
    <text evidence="7">The sequence shown here is derived from an EMBL/GenBank/DDBJ whole genome shotgun (WGS) entry which is preliminary data.</text>
</comment>
<organism evidence="7 8">
    <name type="scientific">Ravibacter arvi</name>
    <dbReference type="NCBI Taxonomy" id="2051041"/>
    <lineage>
        <taxon>Bacteria</taxon>
        <taxon>Pseudomonadati</taxon>
        <taxon>Bacteroidota</taxon>
        <taxon>Cytophagia</taxon>
        <taxon>Cytophagales</taxon>
        <taxon>Spirosomataceae</taxon>
        <taxon>Ravibacter</taxon>
    </lineage>
</organism>
<evidence type="ECO:0000256" key="3">
    <source>
        <dbReference type="ARBA" id="ARBA00023082"/>
    </source>
</evidence>
<dbReference type="InterPro" id="IPR013325">
    <property type="entry name" value="RNA_pol_sigma_r2"/>
</dbReference>
<keyword evidence="3" id="KW-0731">Sigma factor</keyword>
<proteinExistence type="inferred from homology"/>
<evidence type="ECO:0000313" key="8">
    <source>
        <dbReference type="Proteomes" id="UP001501508"/>
    </source>
</evidence>
<dbReference type="InterPro" id="IPR013249">
    <property type="entry name" value="RNA_pol_sigma70_r4_t2"/>
</dbReference>
<dbReference type="InterPro" id="IPR014284">
    <property type="entry name" value="RNA_pol_sigma-70_dom"/>
</dbReference>
<accession>A0ABP8M1R1</accession>
<sequence>MRDHEWLTNLKNGCQSTFTEIYNEYWYPLFLFAYRKTEIKEVAEEIVQEIFTRLWKDRTKLEVINFSAYLFSSVRFEVVDHIRKSIQKEGYQKYCESFRPYAALSTEDMVHYNDLLSNFNQAVLQLPDKTREVFHLSRMEHWPVSKIAKHLSISEKTVEYHLGRATRYIKTTLREHTTGSAVIILDFINNLL</sequence>
<dbReference type="InterPro" id="IPR013324">
    <property type="entry name" value="RNA_pol_sigma_r3/r4-like"/>
</dbReference>
<dbReference type="InterPro" id="IPR039425">
    <property type="entry name" value="RNA_pol_sigma-70-like"/>
</dbReference>
<dbReference type="RefSeq" id="WP_345029888.1">
    <property type="nucleotide sequence ID" value="NZ_BAABEY010000025.1"/>
</dbReference>
<keyword evidence="4" id="KW-0804">Transcription</keyword>